<comment type="caution">
    <text evidence="2">The sequence shown here is derived from an EMBL/GenBank/DDBJ whole genome shotgun (WGS) entry which is preliminary data.</text>
</comment>
<accession>A0AA40EFW6</accession>
<feature type="chain" id="PRO_5041378768" evidence="1">
    <location>
        <begin position="18"/>
        <end position="104"/>
    </location>
</feature>
<protein>
    <submittedName>
        <fullName evidence="2">Uncharacterized protein</fullName>
    </submittedName>
</protein>
<sequence length="104" mass="10772">MHLIACLVLALAAAVSAVPAPSDNAVANGLEIRQECLFECLCDSPDDEPVASTGTCCASVSGSLNNGRCQNLVTGQVATYRNCCTSQVNFRGSTCFAQNGCRVP</sequence>
<dbReference type="Proteomes" id="UP001172155">
    <property type="component" value="Unassembled WGS sequence"/>
</dbReference>
<proteinExistence type="predicted"/>
<keyword evidence="3" id="KW-1185">Reference proteome</keyword>
<keyword evidence="1" id="KW-0732">Signal</keyword>
<organism evidence="2 3">
    <name type="scientific">Schizothecium vesticola</name>
    <dbReference type="NCBI Taxonomy" id="314040"/>
    <lineage>
        <taxon>Eukaryota</taxon>
        <taxon>Fungi</taxon>
        <taxon>Dikarya</taxon>
        <taxon>Ascomycota</taxon>
        <taxon>Pezizomycotina</taxon>
        <taxon>Sordariomycetes</taxon>
        <taxon>Sordariomycetidae</taxon>
        <taxon>Sordariales</taxon>
        <taxon>Schizotheciaceae</taxon>
        <taxon>Schizothecium</taxon>
    </lineage>
</organism>
<evidence type="ECO:0000313" key="2">
    <source>
        <dbReference type="EMBL" id="KAK0740134.1"/>
    </source>
</evidence>
<feature type="signal peptide" evidence="1">
    <location>
        <begin position="1"/>
        <end position="17"/>
    </location>
</feature>
<dbReference type="EMBL" id="JAUKUD010000006">
    <property type="protein sequence ID" value="KAK0740134.1"/>
    <property type="molecule type" value="Genomic_DNA"/>
</dbReference>
<dbReference type="AlphaFoldDB" id="A0AA40EFW6"/>
<reference evidence="2" key="1">
    <citation type="submission" date="2023-06" db="EMBL/GenBank/DDBJ databases">
        <title>Genome-scale phylogeny and comparative genomics of the fungal order Sordariales.</title>
        <authorList>
            <consortium name="Lawrence Berkeley National Laboratory"/>
            <person name="Hensen N."/>
            <person name="Bonometti L."/>
            <person name="Westerberg I."/>
            <person name="Brannstrom I.O."/>
            <person name="Guillou S."/>
            <person name="Cros-Aarteil S."/>
            <person name="Calhoun S."/>
            <person name="Haridas S."/>
            <person name="Kuo A."/>
            <person name="Mondo S."/>
            <person name="Pangilinan J."/>
            <person name="Riley R."/>
            <person name="LaButti K."/>
            <person name="Andreopoulos B."/>
            <person name="Lipzen A."/>
            <person name="Chen C."/>
            <person name="Yanf M."/>
            <person name="Daum C."/>
            <person name="Ng V."/>
            <person name="Clum A."/>
            <person name="Steindorff A."/>
            <person name="Ohm R."/>
            <person name="Martin F."/>
            <person name="Silar P."/>
            <person name="Natvig D."/>
            <person name="Lalanne C."/>
            <person name="Gautier V."/>
            <person name="Ament-velasquez S.L."/>
            <person name="Kruys A."/>
            <person name="Hutchinson M.I."/>
            <person name="Powell A.J."/>
            <person name="Barry K."/>
            <person name="Miller A.N."/>
            <person name="Grigoriev I.V."/>
            <person name="Debuchy R."/>
            <person name="Gladieux P."/>
            <person name="Thoren M.H."/>
            <person name="Johannesson H."/>
        </authorList>
    </citation>
    <scope>NUCLEOTIDE SEQUENCE</scope>
    <source>
        <strain evidence="2">SMH3187-1</strain>
    </source>
</reference>
<evidence type="ECO:0000313" key="3">
    <source>
        <dbReference type="Proteomes" id="UP001172155"/>
    </source>
</evidence>
<evidence type="ECO:0000256" key="1">
    <source>
        <dbReference type="SAM" id="SignalP"/>
    </source>
</evidence>
<name>A0AA40EFW6_9PEZI</name>
<gene>
    <name evidence="2" type="ORF">B0T18DRAFT_431497</name>
</gene>